<dbReference type="RefSeq" id="WP_025865474.1">
    <property type="nucleotide sequence ID" value="NZ_BLAX01000001.1"/>
</dbReference>
<proteinExistence type="predicted"/>
<name>A0A5M4B4I0_9BACT</name>
<evidence type="ECO:0000313" key="1">
    <source>
        <dbReference type="EMBL" id="GET35079.1"/>
    </source>
</evidence>
<reference evidence="1 2" key="1">
    <citation type="submission" date="2019-10" db="EMBL/GenBank/DDBJ databases">
        <title>Prolixibacter strains distinguished by the presence of nitrate reductase genes were adept at nitrate-dependent anaerobic corrosion of metallic iron and carbon steel.</title>
        <authorList>
            <person name="Iino T."/>
            <person name="Shono N."/>
            <person name="Ito K."/>
            <person name="Nakamura R."/>
            <person name="Sueoka K."/>
            <person name="Harayama S."/>
            <person name="Ohkuma M."/>
        </authorList>
    </citation>
    <scope>NUCLEOTIDE SEQUENCE [LARGE SCALE GENOMIC DNA]</scope>
    <source>
        <strain evidence="1 2">JCM 13498</strain>
    </source>
</reference>
<organism evidence="1 2">
    <name type="scientific">Prolixibacter bellariivorans</name>
    <dbReference type="NCBI Taxonomy" id="314319"/>
    <lineage>
        <taxon>Bacteria</taxon>
        <taxon>Pseudomonadati</taxon>
        <taxon>Bacteroidota</taxon>
        <taxon>Bacteroidia</taxon>
        <taxon>Marinilabiliales</taxon>
        <taxon>Prolixibacteraceae</taxon>
        <taxon>Prolixibacter</taxon>
    </lineage>
</organism>
<evidence type="ECO:0000313" key="2">
    <source>
        <dbReference type="Proteomes" id="UP000391834"/>
    </source>
</evidence>
<dbReference type="InterPro" id="IPR013784">
    <property type="entry name" value="Carb-bd-like_fold"/>
</dbReference>
<comment type="caution">
    <text evidence="1">The sequence shown here is derived from an EMBL/GenBank/DDBJ whole genome shotgun (WGS) entry which is preliminary data.</text>
</comment>
<protein>
    <recommendedName>
        <fullName evidence="3">Carboxypeptidase regulatory-like domain-containing protein</fullName>
    </recommendedName>
</protein>
<gene>
    <name evidence="1" type="ORF">PbJCM13498_39420</name>
</gene>
<dbReference type="Gene3D" id="2.60.40.1120">
    <property type="entry name" value="Carboxypeptidase-like, regulatory domain"/>
    <property type="match status" value="1"/>
</dbReference>
<accession>A0A5M4B4I0</accession>
<dbReference type="OrthoDB" id="1122993at2"/>
<dbReference type="AlphaFoldDB" id="A0A5M4B4I0"/>
<dbReference type="EMBL" id="BLAX01000001">
    <property type="protein sequence ID" value="GET35079.1"/>
    <property type="molecule type" value="Genomic_DNA"/>
</dbReference>
<evidence type="ECO:0008006" key="3">
    <source>
        <dbReference type="Google" id="ProtNLM"/>
    </source>
</evidence>
<keyword evidence="2" id="KW-1185">Reference proteome</keyword>
<dbReference type="GO" id="GO:0030246">
    <property type="term" value="F:carbohydrate binding"/>
    <property type="evidence" value="ECO:0007669"/>
    <property type="project" value="InterPro"/>
</dbReference>
<dbReference type="Pfam" id="PF13620">
    <property type="entry name" value="CarboxypepD_reg"/>
    <property type="match status" value="1"/>
</dbReference>
<sequence>MNLFKKAKLKMYQVVNNFLVKNSEAVNLLPNLAIYQTRLDENIAKIMKAEANESNNTTGLSDYKQETKEDLVVAAFEVSSRLSSYARQNNRPELLKNTYYTESKLRYNSDSYLRGNTRKLYDIAETHLEELATFGITAETQVVYLGKIEAFENAVPLKRDSITAQVRQTNETEQLFRDTDGVLKQIDNLMEIVRNSNANLYVGYVDARKVIEVGTESLAVNGKVFDAVSLEAISGVEIELMLLPLNGHAPVQKKSAGKGGFRIKSLQPGIYQVKAGKYGYTEKLLDIVVNSGETTDLTIALTKN</sequence>
<dbReference type="Proteomes" id="UP000391834">
    <property type="component" value="Unassembled WGS sequence"/>
</dbReference>
<dbReference type="SUPFAM" id="SSF49452">
    <property type="entry name" value="Starch-binding domain-like"/>
    <property type="match status" value="1"/>
</dbReference>